<accession>A0A0P0C512</accession>
<evidence type="ECO:0000313" key="2">
    <source>
        <dbReference type="Proteomes" id="UP000061382"/>
    </source>
</evidence>
<organism evidence="1 2">
    <name type="scientific">Rufibacter tibetensis</name>
    <dbReference type="NCBI Taxonomy" id="512763"/>
    <lineage>
        <taxon>Bacteria</taxon>
        <taxon>Pseudomonadati</taxon>
        <taxon>Bacteroidota</taxon>
        <taxon>Cytophagia</taxon>
        <taxon>Cytophagales</taxon>
        <taxon>Hymenobacteraceae</taxon>
        <taxon>Rufibacter</taxon>
    </lineage>
</organism>
<dbReference type="PATRIC" id="fig|512763.3.peg.3207"/>
<proteinExistence type="predicted"/>
<dbReference type="EMBL" id="CP012643">
    <property type="protein sequence ID" value="ALI99975.1"/>
    <property type="molecule type" value="Genomic_DNA"/>
</dbReference>
<gene>
    <name evidence="1" type="ORF">DC20_14580</name>
</gene>
<evidence type="ECO:0000313" key="1">
    <source>
        <dbReference type="EMBL" id="ALI99975.1"/>
    </source>
</evidence>
<keyword evidence="2" id="KW-1185">Reference proteome</keyword>
<dbReference type="AlphaFoldDB" id="A0A0P0C512"/>
<dbReference type="KEGG" id="rti:DC20_14580"/>
<dbReference type="Proteomes" id="UP000061382">
    <property type="component" value="Chromosome"/>
</dbReference>
<protein>
    <submittedName>
        <fullName evidence="1">Uncharacterized protein</fullName>
    </submittedName>
</protein>
<reference evidence="1 2" key="1">
    <citation type="submission" date="2015-08" db="EMBL/GenBank/DDBJ databases">
        <title>Complete genome sequence of Rufibacter tibetensis strain 1351t, a radiation-resistant bacterium from tibet plateau.</title>
        <authorList>
            <person name="Dai J."/>
        </authorList>
    </citation>
    <scope>NUCLEOTIDE SEQUENCE [LARGE SCALE GENOMIC DNA]</scope>
    <source>
        <strain evidence="1 2">1351</strain>
    </source>
</reference>
<sequence length="110" mass="12560">MGLEQFSDIEEAITYLKRIGYLHTFTCVPEGWQCSQTNQVYSPEQLVMENCLRFQKWKGAHKVAVLYLVSAPDGTKGYIIDCCSTYGNALFGEYLLRMKLNQINPAAREL</sequence>
<name>A0A0P0C512_9BACT</name>